<feature type="signal peptide" evidence="2">
    <location>
        <begin position="1"/>
        <end position="21"/>
    </location>
</feature>
<feature type="chain" id="PRO_5030988420" description="FG-GAP repeat protein" evidence="2">
    <location>
        <begin position="22"/>
        <end position="1071"/>
    </location>
</feature>
<dbReference type="InterPro" id="IPR013783">
    <property type="entry name" value="Ig-like_fold"/>
</dbReference>
<dbReference type="GO" id="GO:0030246">
    <property type="term" value="F:carbohydrate binding"/>
    <property type="evidence" value="ECO:0007669"/>
    <property type="project" value="InterPro"/>
</dbReference>
<dbReference type="PANTHER" id="PTHR32401:SF48">
    <property type="entry name" value="LEGUME LECTIN DOMAIN-CONTAINING PROTEIN"/>
    <property type="match status" value="1"/>
</dbReference>
<dbReference type="Pfam" id="PF00139">
    <property type="entry name" value="Lectin_legB"/>
    <property type="match status" value="2"/>
</dbReference>
<dbReference type="InterPro" id="IPR013320">
    <property type="entry name" value="ConA-like_dom_sf"/>
</dbReference>
<dbReference type="InterPro" id="IPR001220">
    <property type="entry name" value="Legume_lectin_dom"/>
</dbReference>
<feature type="domain" description="Bacterial Ig-like" evidence="4">
    <location>
        <begin position="39"/>
        <end position="122"/>
    </location>
</feature>
<dbReference type="InterPro" id="IPR013517">
    <property type="entry name" value="FG-GAP"/>
</dbReference>
<reference evidence="5 6" key="1">
    <citation type="submission" date="2020-08" db="EMBL/GenBank/DDBJ databases">
        <title>Genomic Encyclopedia of Type Strains, Phase IV (KMG-V): Genome sequencing to study the core and pangenomes of soil and plant-associated prokaryotes.</title>
        <authorList>
            <person name="Whitman W."/>
        </authorList>
    </citation>
    <scope>NUCLEOTIDE SEQUENCE [LARGE SCALE GENOMIC DNA]</scope>
    <source>
        <strain evidence="5 6">M8UP14</strain>
    </source>
</reference>
<dbReference type="SUPFAM" id="SSF49899">
    <property type="entry name" value="Concanavalin A-like lectins/glucanases"/>
    <property type="match status" value="2"/>
</dbReference>
<organism evidence="5 6">
    <name type="scientific">Granulicella aggregans</name>
    <dbReference type="NCBI Taxonomy" id="474949"/>
    <lineage>
        <taxon>Bacteria</taxon>
        <taxon>Pseudomonadati</taxon>
        <taxon>Acidobacteriota</taxon>
        <taxon>Terriglobia</taxon>
        <taxon>Terriglobales</taxon>
        <taxon>Acidobacteriaceae</taxon>
        <taxon>Granulicella</taxon>
    </lineage>
</organism>
<dbReference type="InterPro" id="IPR028994">
    <property type="entry name" value="Integrin_alpha_N"/>
</dbReference>
<evidence type="ECO:0000256" key="2">
    <source>
        <dbReference type="SAM" id="SignalP"/>
    </source>
</evidence>
<dbReference type="Proteomes" id="UP000540989">
    <property type="component" value="Unassembled WGS sequence"/>
</dbReference>
<dbReference type="InterPro" id="IPR032109">
    <property type="entry name" value="Big_3_5"/>
</dbReference>
<accession>A0A7W7ZBA6</accession>
<feature type="domain" description="Legume lectin" evidence="3">
    <location>
        <begin position="858"/>
        <end position="1067"/>
    </location>
</feature>
<gene>
    <name evidence="5" type="ORF">HDF16_001400</name>
</gene>
<evidence type="ECO:0000313" key="5">
    <source>
        <dbReference type="EMBL" id="MBB5056715.1"/>
    </source>
</evidence>
<dbReference type="PANTHER" id="PTHR32401">
    <property type="entry name" value="CONCANAVALIN A-LIKE LECTIN FAMILY PROTEIN"/>
    <property type="match status" value="1"/>
</dbReference>
<dbReference type="InterPro" id="IPR050258">
    <property type="entry name" value="Leguminous_Lectin"/>
</dbReference>
<dbReference type="AlphaFoldDB" id="A0A7W7ZBA6"/>
<evidence type="ECO:0008006" key="7">
    <source>
        <dbReference type="Google" id="ProtNLM"/>
    </source>
</evidence>
<dbReference type="Gene3D" id="2.60.120.200">
    <property type="match status" value="2"/>
</dbReference>
<dbReference type="Pfam" id="PF16640">
    <property type="entry name" value="Big_3_5"/>
    <property type="match status" value="1"/>
</dbReference>
<keyword evidence="1 2" id="KW-0732">Signal</keyword>
<dbReference type="Gene3D" id="2.130.10.130">
    <property type="entry name" value="Integrin alpha, N-terminal"/>
    <property type="match status" value="2"/>
</dbReference>
<name>A0A7W7ZBA6_9BACT</name>
<dbReference type="SUPFAM" id="SSF69318">
    <property type="entry name" value="Integrin alpha N-terminal domain"/>
    <property type="match status" value="1"/>
</dbReference>
<dbReference type="RefSeq" id="WP_184214839.1">
    <property type="nucleotide sequence ID" value="NZ_JACHIP010000002.1"/>
</dbReference>
<sequence length="1071" mass="109046">MRVLRLVPSFFLAMLAFAVFGSPVKCSAQASTTTALNVSSACLQQGCVTTLTATVTSGATVVHPGLVIFCDKGPTNCENEAPIGRAQLLANGTATIRLQLAPGPHALRAIFHGTKTYATSISVGHGLSTTPSAAVAATQTSGGAVAATSGYTFSANVQSVGSIRPGGTVTFTDASRDNALLATAPVAVNVNYLPYLSFPTGSSLDLSSVPVTLKTTAVAATTGDFNNDGFQDIAETNSASTLNVLLGNGAGAFTPAPTPAGPTGAHGALLTADFNGDGKLDIAIPDTETNSIYVGLGNGNGTFTAATSTPLNDSPLFLATGDLNRDGIADLVLISKTASGGGAIHVLLGQGDGTFAVQAAISIGGDTLANPAIADFNHDGFQDLALYDVVTQQILVLGGNGDGTLQSLPVTAVTLSGNPYKDLSDAGTLLVGDFDNDGFLDINFTGFGIGAFLHGNGDSTFVQHGSNGLNYLFAADVIGNGNLDVAGFAGSEGYLGSYFAAQQITNPPGQGVFYMSTLILPQPNGYVYPVLAYADFTGDGIPDLLELNPLSASASTSFVPSLSQTLVASSSTAVPLDSGVHNIISTYSGDTFHSGSVSPGSEVDSAGVAYGSGFAGETGLQLNGSAKLQGSAIELTDGGQFESGSFFSKKRIELTAVSSFESDFDFQLTDANADGFAFVLQSNGPNAIGSSGSGLGYGNPAGGTGASITNSLAVAFDLHSNQGEGSNSVRLEENGVTKSLNPNFTAPVDLTPSGLDLHSGHRFHARIFSQNSDQIEVMLTDLVTQKSTDFTLFLSTAYPLGGSAFYAGFTGGTGAGTAIQTIYDWSINVDAFPPAPSLFPYPKPTYPDGFAPGTGQPFDGFTGGTGLGFNGVAAVNGSVLQLTNGTQFQATAAFEIAKVLPHGFFSTDFDFQIANGQGDGFAFVIQNQRLGSIGSQGGGLGYGPATPGGGGAVIGNSLAIKFDTHNNAGEGTDSTGLYLNGASPTTPSIDLGRTGILFYTGHTFHARIESDGTNLTLSITDLDQYQNFTTKLYSGSGLESLIPAQAFAGFTAGTGATASSIKILNWTWIAH</sequence>
<evidence type="ECO:0000313" key="6">
    <source>
        <dbReference type="Proteomes" id="UP000540989"/>
    </source>
</evidence>
<keyword evidence="6" id="KW-1185">Reference proteome</keyword>
<dbReference type="Gene3D" id="2.60.40.10">
    <property type="entry name" value="Immunoglobulins"/>
    <property type="match status" value="1"/>
</dbReference>
<feature type="domain" description="Legume lectin" evidence="3">
    <location>
        <begin position="613"/>
        <end position="832"/>
    </location>
</feature>
<dbReference type="EMBL" id="JACHIP010000002">
    <property type="protein sequence ID" value="MBB5056715.1"/>
    <property type="molecule type" value="Genomic_DNA"/>
</dbReference>
<dbReference type="Pfam" id="PF13517">
    <property type="entry name" value="FG-GAP_3"/>
    <property type="match status" value="1"/>
</dbReference>
<proteinExistence type="predicted"/>
<protein>
    <recommendedName>
        <fullName evidence="7">FG-GAP repeat protein</fullName>
    </recommendedName>
</protein>
<evidence type="ECO:0000259" key="4">
    <source>
        <dbReference type="Pfam" id="PF16640"/>
    </source>
</evidence>
<comment type="caution">
    <text evidence="5">The sequence shown here is derived from an EMBL/GenBank/DDBJ whole genome shotgun (WGS) entry which is preliminary data.</text>
</comment>
<evidence type="ECO:0000256" key="1">
    <source>
        <dbReference type="ARBA" id="ARBA00022729"/>
    </source>
</evidence>
<evidence type="ECO:0000259" key="3">
    <source>
        <dbReference type="Pfam" id="PF00139"/>
    </source>
</evidence>